<dbReference type="EMBL" id="JAWLKB010000033">
    <property type="protein sequence ID" value="MDV6271179.1"/>
    <property type="molecule type" value="Genomic_DNA"/>
</dbReference>
<dbReference type="PROSITE" id="PS50977">
    <property type="entry name" value="HTH_TETR_2"/>
    <property type="match status" value="1"/>
</dbReference>
<keyword evidence="1" id="KW-0678">Repressor</keyword>
<accession>A0ABU4C4F4</accession>
<proteinExistence type="predicted"/>
<dbReference type="InterPro" id="IPR050109">
    <property type="entry name" value="HTH-type_TetR-like_transc_reg"/>
</dbReference>
<evidence type="ECO:0000313" key="7">
    <source>
        <dbReference type="EMBL" id="MDV6271179.1"/>
    </source>
</evidence>
<evidence type="ECO:0000259" key="6">
    <source>
        <dbReference type="PROSITE" id="PS50977"/>
    </source>
</evidence>
<sequence>MAAEIGLEPHKLSKSVAGIRVLQEAELVALSAALGVSTAYLKTGDEKSAPRQPHTLSPERRILDSAAERIATQGFHSVRIADIASASNVSTGTVHYYFPTRDDVLTAALQHYAERMFVRVQKRLAASHSDPAEQIRYLINSQLPLDPTVSNEWSVWVQFWNEAMLVPNLRPAHNALYERWKTLVRSVVTNAQTNGVITVRDASMVATQFTALVDGTAIQLLTGAPGMTADIMRTLLTQVFWPEMNGS</sequence>
<comment type="caution">
    <text evidence="7">The sequence shown here is derived from an EMBL/GenBank/DDBJ whole genome shotgun (WGS) entry which is preliminary data.</text>
</comment>
<dbReference type="InterPro" id="IPR009057">
    <property type="entry name" value="Homeodomain-like_sf"/>
</dbReference>
<feature type="domain" description="HTH tetR-type" evidence="6">
    <location>
        <begin position="56"/>
        <end position="116"/>
    </location>
</feature>
<keyword evidence="8" id="KW-1185">Reference proteome</keyword>
<dbReference type="PRINTS" id="PR00455">
    <property type="entry name" value="HTHTETR"/>
</dbReference>
<dbReference type="PANTHER" id="PTHR30055">
    <property type="entry name" value="HTH-TYPE TRANSCRIPTIONAL REGULATOR RUTR"/>
    <property type="match status" value="1"/>
</dbReference>
<organism evidence="7 8">
    <name type="scientific">Rhodococcus globerulus</name>
    <dbReference type="NCBI Taxonomy" id="33008"/>
    <lineage>
        <taxon>Bacteria</taxon>
        <taxon>Bacillati</taxon>
        <taxon>Actinomycetota</taxon>
        <taxon>Actinomycetes</taxon>
        <taxon>Mycobacteriales</taxon>
        <taxon>Nocardiaceae</taxon>
        <taxon>Rhodococcus</taxon>
    </lineage>
</organism>
<keyword evidence="2" id="KW-0805">Transcription regulation</keyword>
<name>A0ABU4C4F4_RHOGO</name>
<dbReference type="SUPFAM" id="SSF46689">
    <property type="entry name" value="Homeodomain-like"/>
    <property type="match status" value="1"/>
</dbReference>
<dbReference type="PANTHER" id="PTHR30055:SF200">
    <property type="entry name" value="HTH-TYPE TRANSCRIPTIONAL REPRESSOR BDCR"/>
    <property type="match status" value="1"/>
</dbReference>
<keyword evidence="3 5" id="KW-0238">DNA-binding</keyword>
<dbReference type="Pfam" id="PF13977">
    <property type="entry name" value="TetR_C_6"/>
    <property type="match status" value="1"/>
</dbReference>
<feature type="DNA-binding region" description="H-T-H motif" evidence="5">
    <location>
        <begin position="79"/>
        <end position="98"/>
    </location>
</feature>
<dbReference type="RefSeq" id="WP_317545640.1">
    <property type="nucleotide sequence ID" value="NZ_JAWLKB010000033.1"/>
</dbReference>
<evidence type="ECO:0000256" key="1">
    <source>
        <dbReference type="ARBA" id="ARBA00022491"/>
    </source>
</evidence>
<dbReference type="Gene3D" id="1.10.357.10">
    <property type="entry name" value="Tetracycline Repressor, domain 2"/>
    <property type="match status" value="1"/>
</dbReference>
<evidence type="ECO:0000313" key="8">
    <source>
        <dbReference type="Proteomes" id="UP001185927"/>
    </source>
</evidence>
<keyword evidence="4" id="KW-0804">Transcription</keyword>
<reference evidence="7 8" key="1">
    <citation type="submission" date="2023-10" db="EMBL/GenBank/DDBJ databases">
        <title>Development of a sustainable strategy for remediation of hydrocarbon-contaminated territories based on the waste exchange concept.</title>
        <authorList>
            <person name="Krivoruchko A."/>
        </authorList>
    </citation>
    <scope>NUCLEOTIDE SEQUENCE [LARGE SCALE GENOMIC DNA]</scope>
    <source>
        <strain evidence="7 8">IEGM 1203</strain>
    </source>
</reference>
<dbReference type="InterPro" id="IPR036271">
    <property type="entry name" value="Tet_transcr_reg_TetR-rel_C_sf"/>
</dbReference>
<evidence type="ECO:0000256" key="3">
    <source>
        <dbReference type="ARBA" id="ARBA00023125"/>
    </source>
</evidence>
<dbReference type="InterPro" id="IPR001647">
    <property type="entry name" value="HTH_TetR"/>
</dbReference>
<gene>
    <name evidence="7" type="ORF">R3Q16_31630</name>
</gene>
<dbReference type="Pfam" id="PF00440">
    <property type="entry name" value="TetR_N"/>
    <property type="match status" value="1"/>
</dbReference>
<dbReference type="InterPro" id="IPR039538">
    <property type="entry name" value="BetI_C"/>
</dbReference>
<dbReference type="Proteomes" id="UP001185927">
    <property type="component" value="Unassembled WGS sequence"/>
</dbReference>
<evidence type="ECO:0000256" key="2">
    <source>
        <dbReference type="ARBA" id="ARBA00023015"/>
    </source>
</evidence>
<evidence type="ECO:0000256" key="5">
    <source>
        <dbReference type="PROSITE-ProRule" id="PRU00335"/>
    </source>
</evidence>
<evidence type="ECO:0000256" key="4">
    <source>
        <dbReference type="ARBA" id="ARBA00023163"/>
    </source>
</evidence>
<protein>
    <submittedName>
        <fullName evidence="7">TetR/AcrR family transcriptional regulator</fullName>
    </submittedName>
</protein>
<dbReference type="SUPFAM" id="SSF48498">
    <property type="entry name" value="Tetracyclin repressor-like, C-terminal domain"/>
    <property type="match status" value="1"/>
</dbReference>